<evidence type="ECO:0000313" key="9">
    <source>
        <dbReference type="Proteomes" id="UP000281691"/>
    </source>
</evidence>
<dbReference type="AlphaFoldDB" id="A0A3N4VKI2"/>
<feature type="transmembrane region" description="Helical" evidence="7">
    <location>
        <begin position="290"/>
        <end position="310"/>
    </location>
</feature>
<evidence type="ECO:0000256" key="2">
    <source>
        <dbReference type="ARBA" id="ARBA00008929"/>
    </source>
</evidence>
<organism evidence="8 9">
    <name type="scientific">Vespertiliibacter pulmonis</name>
    <dbReference type="NCBI Taxonomy" id="1443036"/>
    <lineage>
        <taxon>Bacteria</taxon>
        <taxon>Pseudomonadati</taxon>
        <taxon>Pseudomonadota</taxon>
        <taxon>Gammaproteobacteria</taxon>
        <taxon>Pasteurellales</taxon>
        <taxon>Pasteurellaceae</taxon>
        <taxon>Vespertiliibacter</taxon>
    </lineage>
</organism>
<evidence type="ECO:0000256" key="7">
    <source>
        <dbReference type="SAM" id="Phobius"/>
    </source>
</evidence>
<dbReference type="Proteomes" id="UP000281691">
    <property type="component" value="Unassembled WGS sequence"/>
</dbReference>
<dbReference type="PANTHER" id="PTHR34856">
    <property type="entry name" value="PROTEIN NRFD"/>
    <property type="match status" value="1"/>
</dbReference>
<dbReference type="Pfam" id="PF03916">
    <property type="entry name" value="NrfD"/>
    <property type="match status" value="1"/>
</dbReference>
<dbReference type="InterPro" id="IPR017566">
    <property type="entry name" value="NrfD"/>
</dbReference>
<dbReference type="InterPro" id="IPR005614">
    <property type="entry name" value="NrfD-like"/>
</dbReference>
<evidence type="ECO:0000256" key="5">
    <source>
        <dbReference type="ARBA" id="ARBA00022989"/>
    </source>
</evidence>
<dbReference type="RefSeq" id="WP_124211431.1">
    <property type="nucleotide sequence ID" value="NZ_CP016615.1"/>
</dbReference>
<protein>
    <submittedName>
        <fullName evidence="8">Respiratory nitrite reductase-specific menaquinol--cytochrome-c reductase complex subunit NrfD</fullName>
    </submittedName>
</protein>
<name>A0A3N4VKI2_9PAST</name>
<dbReference type="GO" id="GO:0005886">
    <property type="term" value="C:plasma membrane"/>
    <property type="evidence" value="ECO:0007669"/>
    <property type="project" value="UniProtKB-SubCell"/>
</dbReference>
<dbReference type="NCBIfam" id="TIGR03148">
    <property type="entry name" value="cyt_nit_nrfD"/>
    <property type="match status" value="1"/>
</dbReference>
<feature type="transmembrane region" description="Helical" evidence="7">
    <location>
        <begin position="261"/>
        <end position="281"/>
    </location>
</feature>
<dbReference type="Gene3D" id="1.20.1630.10">
    <property type="entry name" value="Formate dehydrogenase/DMSO reductase domain"/>
    <property type="match status" value="1"/>
</dbReference>
<accession>A0A3N4VKI2</accession>
<feature type="transmembrane region" description="Helical" evidence="7">
    <location>
        <begin position="179"/>
        <end position="204"/>
    </location>
</feature>
<keyword evidence="9" id="KW-1185">Reference proteome</keyword>
<keyword evidence="6 7" id="KW-0472">Membrane</keyword>
<dbReference type="PANTHER" id="PTHR34856:SF2">
    <property type="entry name" value="PROTEIN NRFD"/>
    <property type="match status" value="1"/>
</dbReference>
<evidence type="ECO:0000313" key="8">
    <source>
        <dbReference type="EMBL" id="RPE83582.1"/>
    </source>
</evidence>
<feature type="transmembrane region" description="Helical" evidence="7">
    <location>
        <begin position="18"/>
        <end position="39"/>
    </location>
</feature>
<sequence>MNNYVAFHTPNLVWDSTIAIYLFLLGVASGATLLALIYKHTHKLADPSKNWLIRSAAVIAPSSVMIGLTLLIFHLTKPWTFWYLMFNYQFHSIMSMGVMMFQLYMSVIFLWIAITFKELIATLIHRFIPAFKFVNSLINFAAKFISLIEILLFILAILLGVYTGFLLSDLISYPMLNTLWLPALFLASGTSSGIAALLIALLVVGKLSPHSKEIHFLHKLEKPTVTAEILLLIAFFTNLYLGGGQKTVSVINALSGFWGTIFWVGVVGIGILLPLVTNLLANEKLKHQKAFILFLATAGLTGVICLRYFILYAGQLTIA</sequence>
<keyword evidence="5 7" id="KW-1133">Transmembrane helix</keyword>
<feature type="transmembrane region" description="Helical" evidence="7">
    <location>
        <begin position="93"/>
        <end position="116"/>
    </location>
</feature>
<comment type="subcellular location">
    <subcellularLocation>
        <location evidence="1">Cell membrane</location>
        <topology evidence="1">Multi-pass membrane protein</topology>
    </subcellularLocation>
</comment>
<comment type="similarity">
    <text evidence="2">Belongs to the NrfD family.</text>
</comment>
<evidence type="ECO:0000256" key="6">
    <source>
        <dbReference type="ARBA" id="ARBA00023136"/>
    </source>
</evidence>
<feature type="transmembrane region" description="Helical" evidence="7">
    <location>
        <begin position="137"/>
        <end position="159"/>
    </location>
</feature>
<keyword evidence="3" id="KW-1003">Cell membrane</keyword>
<evidence type="ECO:0000256" key="1">
    <source>
        <dbReference type="ARBA" id="ARBA00004651"/>
    </source>
</evidence>
<proteinExistence type="inferred from homology"/>
<feature type="transmembrane region" description="Helical" evidence="7">
    <location>
        <begin position="51"/>
        <end position="73"/>
    </location>
</feature>
<dbReference type="InterPro" id="IPR052049">
    <property type="entry name" value="Electron_transfer_protein"/>
</dbReference>
<reference evidence="8 9" key="1">
    <citation type="submission" date="2018-11" db="EMBL/GenBank/DDBJ databases">
        <title>Genomic Encyclopedia of Type Strains, Phase IV (KMG-IV): sequencing the most valuable type-strain genomes for metagenomic binning, comparative biology and taxonomic classification.</title>
        <authorList>
            <person name="Goeker M."/>
        </authorList>
    </citation>
    <scope>NUCLEOTIDE SEQUENCE [LARGE SCALE GENOMIC DNA]</scope>
    <source>
        <strain evidence="8 9">DSM 27238</strain>
    </source>
</reference>
<evidence type="ECO:0000256" key="4">
    <source>
        <dbReference type="ARBA" id="ARBA00022692"/>
    </source>
</evidence>
<keyword evidence="4 7" id="KW-0812">Transmembrane</keyword>
<comment type="caution">
    <text evidence="8">The sequence shown here is derived from an EMBL/GenBank/DDBJ whole genome shotgun (WGS) entry which is preliminary data.</text>
</comment>
<dbReference type="EMBL" id="RKQP01000003">
    <property type="protein sequence ID" value="RPE83582.1"/>
    <property type="molecule type" value="Genomic_DNA"/>
</dbReference>
<feature type="transmembrane region" description="Helical" evidence="7">
    <location>
        <begin position="225"/>
        <end position="241"/>
    </location>
</feature>
<evidence type="ECO:0000256" key="3">
    <source>
        <dbReference type="ARBA" id="ARBA00022475"/>
    </source>
</evidence>
<gene>
    <name evidence="8" type="ORF">EDC46_1277</name>
</gene>
<dbReference type="OrthoDB" id="31166at2"/>